<protein>
    <submittedName>
        <fullName evidence="2">Uncharacterized protein</fullName>
    </submittedName>
</protein>
<dbReference type="AlphaFoldDB" id="A0A151PB27"/>
<evidence type="ECO:0000313" key="3">
    <source>
        <dbReference type="Proteomes" id="UP000050525"/>
    </source>
</evidence>
<dbReference type="EMBL" id="AKHW03000533">
    <property type="protein sequence ID" value="KYO46238.1"/>
    <property type="molecule type" value="Genomic_DNA"/>
</dbReference>
<evidence type="ECO:0000256" key="1">
    <source>
        <dbReference type="SAM" id="MobiDB-lite"/>
    </source>
</evidence>
<keyword evidence="3" id="KW-1185">Reference proteome</keyword>
<gene>
    <name evidence="2" type="ORF">Y1Q_0021775</name>
</gene>
<proteinExistence type="predicted"/>
<organism evidence="2 3">
    <name type="scientific">Alligator mississippiensis</name>
    <name type="common">American alligator</name>
    <dbReference type="NCBI Taxonomy" id="8496"/>
    <lineage>
        <taxon>Eukaryota</taxon>
        <taxon>Metazoa</taxon>
        <taxon>Chordata</taxon>
        <taxon>Craniata</taxon>
        <taxon>Vertebrata</taxon>
        <taxon>Euteleostomi</taxon>
        <taxon>Archelosauria</taxon>
        <taxon>Archosauria</taxon>
        <taxon>Crocodylia</taxon>
        <taxon>Alligatoridae</taxon>
        <taxon>Alligatorinae</taxon>
        <taxon>Alligator</taxon>
    </lineage>
</organism>
<evidence type="ECO:0000313" key="2">
    <source>
        <dbReference type="EMBL" id="KYO46238.1"/>
    </source>
</evidence>
<reference evidence="2 3" key="1">
    <citation type="journal article" date="2012" name="Genome Biol.">
        <title>Sequencing three crocodilian genomes to illuminate the evolution of archosaurs and amniotes.</title>
        <authorList>
            <person name="St John J.A."/>
            <person name="Braun E.L."/>
            <person name="Isberg S.R."/>
            <person name="Miles L.G."/>
            <person name="Chong A.Y."/>
            <person name="Gongora J."/>
            <person name="Dalzell P."/>
            <person name="Moran C."/>
            <person name="Bed'hom B."/>
            <person name="Abzhanov A."/>
            <person name="Burgess S.C."/>
            <person name="Cooksey A.M."/>
            <person name="Castoe T.A."/>
            <person name="Crawford N.G."/>
            <person name="Densmore L.D."/>
            <person name="Drew J.C."/>
            <person name="Edwards S.V."/>
            <person name="Faircloth B.C."/>
            <person name="Fujita M.K."/>
            <person name="Greenwold M.J."/>
            <person name="Hoffmann F.G."/>
            <person name="Howard J.M."/>
            <person name="Iguchi T."/>
            <person name="Janes D.E."/>
            <person name="Khan S.Y."/>
            <person name="Kohno S."/>
            <person name="de Koning A.J."/>
            <person name="Lance S.L."/>
            <person name="McCarthy F.M."/>
            <person name="McCormack J.E."/>
            <person name="Merchant M.E."/>
            <person name="Peterson D.G."/>
            <person name="Pollock D.D."/>
            <person name="Pourmand N."/>
            <person name="Raney B.J."/>
            <person name="Roessler K.A."/>
            <person name="Sanford J.R."/>
            <person name="Sawyer R.H."/>
            <person name="Schmidt C.J."/>
            <person name="Triplett E.W."/>
            <person name="Tuberville T.D."/>
            <person name="Venegas-Anaya M."/>
            <person name="Howard J.T."/>
            <person name="Jarvis E.D."/>
            <person name="Guillette L.J.Jr."/>
            <person name="Glenn T.C."/>
            <person name="Green R.E."/>
            <person name="Ray D.A."/>
        </authorList>
    </citation>
    <scope>NUCLEOTIDE SEQUENCE [LARGE SCALE GENOMIC DNA]</scope>
    <source>
        <strain evidence="2">KSC_2009_1</strain>
    </source>
</reference>
<sequence>MITFAEKPLYTEKYANKYANKSSYLLYIAHSSSDVTPRFPPPIGHSCGSHYPHSIPPANQRGVVALRHLRNPRLTVTRSRRRANQRPRNGPAAASGGGPFRSGATKLGCLCWEGLLLCRRCCCRRLAGFGSRRRSGEGRLIIEYSREAV</sequence>
<dbReference type="Proteomes" id="UP000050525">
    <property type="component" value="Unassembled WGS sequence"/>
</dbReference>
<accession>A0A151PB27</accession>
<name>A0A151PB27_ALLMI</name>
<comment type="caution">
    <text evidence="2">The sequence shown here is derived from an EMBL/GenBank/DDBJ whole genome shotgun (WGS) entry which is preliminary data.</text>
</comment>
<feature type="region of interest" description="Disordered" evidence="1">
    <location>
        <begin position="74"/>
        <end position="98"/>
    </location>
</feature>